<evidence type="ECO:0000256" key="1">
    <source>
        <dbReference type="ARBA" id="ARBA00004123"/>
    </source>
</evidence>
<dbReference type="GO" id="GO:0006284">
    <property type="term" value="P:base-excision repair"/>
    <property type="evidence" value="ECO:0007669"/>
    <property type="project" value="InterPro"/>
</dbReference>
<dbReference type="Proteomes" id="UP001163046">
    <property type="component" value="Unassembled WGS sequence"/>
</dbReference>
<gene>
    <name evidence="9" type="primary">SMUG1</name>
    <name evidence="9" type="ORF">OS493_016200</name>
</gene>
<comment type="subcellular location">
    <subcellularLocation>
        <location evidence="1">Nucleus</location>
    </subcellularLocation>
</comment>
<dbReference type="OrthoDB" id="408702at2759"/>
<evidence type="ECO:0000259" key="8">
    <source>
        <dbReference type="Pfam" id="PF03167"/>
    </source>
</evidence>
<evidence type="ECO:0000256" key="2">
    <source>
        <dbReference type="ARBA" id="ARBA00007889"/>
    </source>
</evidence>
<dbReference type="GO" id="GO:0003677">
    <property type="term" value="F:DNA binding"/>
    <property type="evidence" value="ECO:0007669"/>
    <property type="project" value="UniProtKB-KW"/>
</dbReference>
<dbReference type="Gene3D" id="3.40.470.10">
    <property type="entry name" value="Uracil-DNA glycosylase-like domain"/>
    <property type="match status" value="1"/>
</dbReference>
<evidence type="ECO:0000313" key="9">
    <source>
        <dbReference type="EMBL" id="KAJ7391904.1"/>
    </source>
</evidence>
<keyword evidence="7" id="KW-0539">Nucleus</keyword>
<keyword evidence="4" id="KW-0378">Hydrolase</keyword>
<evidence type="ECO:0000313" key="10">
    <source>
        <dbReference type="Proteomes" id="UP001163046"/>
    </source>
</evidence>
<dbReference type="GO" id="GO:0005634">
    <property type="term" value="C:nucleus"/>
    <property type="evidence" value="ECO:0007669"/>
    <property type="project" value="UniProtKB-SubCell"/>
</dbReference>
<comment type="similarity">
    <text evidence="2">Belongs to the uracil-DNA glycosylase (UDG) superfamily. SMUG1 family.</text>
</comment>
<comment type="caution">
    <text evidence="9">The sequence shown here is derived from an EMBL/GenBank/DDBJ whole genome shotgun (WGS) entry which is preliminary data.</text>
</comment>
<dbReference type="InterPro" id="IPR039134">
    <property type="entry name" value="SMUG1"/>
</dbReference>
<dbReference type="EMBL" id="MU825404">
    <property type="protein sequence ID" value="KAJ7391904.1"/>
    <property type="molecule type" value="Genomic_DNA"/>
</dbReference>
<reference evidence="9" key="1">
    <citation type="submission" date="2023-01" db="EMBL/GenBank/DDBJ databases">
        <title>Genome assembly of the deep-sea coral Lophelia pertusa.</title>
        <authorList>
            <person name="Herrera S."/>
            <person name="Cordes E."/>
        </authorList>
    </citation>
    <scope>NUCLEOTIDE SEQUENCE</scope>
    <source>
        <strain evidence="9">USNM1676648</strain>
        <tissue evidence="9">Polyp</tissue>
    </source>
</reference>
<protein>
    <submittedName>
        <fullName evidence="9">Single-strand selective monofunctional uracil DNA glycosylase</fullName>
    </submittedName>
</protein>
<dbReference type="SUPFAM" id="SSF52141">
    <property type="entry name" value="Uracil-DNA glycosylase-like"/>
    <property type="match status" value="1"/>
</dbReference>
<keyword evidence="5" id="KW-0238">DNA-binding</keyword>
<dbReference type="PANTHER" id="PTHR13235">
    <property type="entry name" value="SINGLE-STRAND SELECTIVE MONOFUNCTIONAL URACIL DNA GLYCOSYLASE"/>
    <property type="match status" value="1"/>
</dbReference>
<evidence type="ECO:0000256" key="6">
    <source>
        <dbReference type="ARBA" id="ARBA00023204"/>
    </source>
</evidence>
<dbReference type="Pfam" id="PF03167">
    <property type="entry name" value="UDG"/>
    <property type="match status" value="1"/>
</dbReference>
<dbReference type="CDD" id="cd19374">
    <property type="entry name" value="UDG-F3_SMUG1-like"/>
    <property type="match status" value="1"/>
</dbReference>
<feature type="domain" description="Uracil-DNA glycosylase-like" evidence="8">
    <location>
        <begin position="74"/>
        <end position="244"/>
    </location>
</feature>
<keyword evidence="3" id="KW-0227">DNA damage</keyword>
<keyword evidence="6" id="KW-0234">DNA repair</keyword>
<dbReference type="FunFam" id="3.40.470.10:FF:000005">
    <property type="entry name" value="Single-strand selective monofunctional uracil DNA glycosylase"/>
    <property type="match status" value="1"/>
</dbReference>
<dbReference type="GO" id="GO:0017065">
    <property type="term" value="F:single-strand selective uracil DNA N-glycosylase activity"/>
    <property type="evidence" value="ECO:0007669"/>
    <property type="project" value="InterPro"/>
</dbReference>
<evidence type="ECO:0000256" key="7">
    <source>
        <dbReference type="ARBA" id="ARBA00023242"/>
    </source>
</evidence>
<keyword evidence="10" id="KW-1185">Reference proteome</keyword>
<evidence type="ECO:0000256" key="3">
    <source>
        <dbReference type="ARBA" id="ARBA00022763"/>
    </source>
</evidence>
<dbReference type="InterPro" id="IPR005122">
    <property type="entry name" value="Uracil-DNA_glycosylase-like"/>
</dbReference>
<evidence type="ECO:0000256" key="5">
    <source>
        <dbReference type="ARBA" id="ARBA00023125"/>
    </source>
</evidence>
<dbReference type="PANTHER" id="PTHR13235:SF2">
    <property type="entry name" value="SINGLE-STRAND SELECTIVE MONOFUNCTIONAL URACIL DNA GLYCOSYLASE"/>
    <property type="match status" value="1"/>
</dbReference>
<dbReference type="InterPro" id="IPR036895">
    <property type="entry name" value="Uracil-DNA_glycosylase-like_sf"/>
</dbReference>
<proteinExistence type="inferred from homology"/>
<sequence>MAASVDREEYELDSIIPFKRRKTDPRSDICDELLKFEDELCGELSSLNFVSPVSHVYNPLEYAKETHEDYVRKYCKHGQNVLFLGMNPGPFGMAQNGVPFGDTKHVKDWLKIRGCVNKPEREHPKRLIHGLDCTRAEVSGGRLWGFFKEHSKSPETFFHNCFIHNYCPLVFMTSSGKNITPPQLRKGERQPLLELCDKSLADVVKLIGVKIVVGVGKFAEERARKALGNSDVQIYSIMHPSPASPAANAGWSDVALTQLTDIGLMGYIRNEKL</sequence>
<evidence type="ECO:0000256" key="4">
    <source>
        <dbReference type="ARBA" id="ARBA00022801"/>
    </source>
</evidence>
<organism evidence="9 10">
    <name type="scientific">Desmophyllum pertusum</name>
    <dbReference type="NCBI Taxonomy" id="174260"/>
    <lineage>
        <taxon>Eukaryota</taxon>
        <taxon>Metazoa</taxon>
        <taxon>Cnidaria</taxon>
        <taxon>Anthozoa</taxon>
        <taxon>Hexacorallia</taxon>
        <taxon>Scleractinia</taxon>
        <taxon>Caryophylliina</taxon>
        <taxon>Caryophylliidae</taxon>
        <taxon>Desmophyllum</taxon>
    </lineage>
</organism>
<dbReference type="AlphaFoldDB" id="A0A9X0DBE9"/>
<dbReference type="GO" id="GO:0000703">
    <property type="term" value="F:oxidized pyrimidine nucleobase lesion DNA N-glycosylase activity"/>
    <property type="evidence" value="ECO:0007669"/>
    <property type="project" value="TreeGrafter"/>
</dbReference>
<name>A0A9X0DBE9_9CNID</name>
<accession>A0A9X0DBE9</accession>